<reference evidence="1 2" key="1">
    <citation type="submission" date="2018-10" db="EMBL/GenBank/DDBJ databases">
        <title>A high-quality apple genome assembly.</title>
        <authorList>
            <person name="Hu J."/>
        </authorList>
    </citation>
    <scope>NUCLEOTIDE SEQUENCE [LARGE SCALE GENOMIC DNA]</scope>
    <source>
        <strain evidence="2">cv. HFTH1</strain>
        <tissue evidence="1">Young leaf</tissue>
    </source>
</reference>
<comment type="caution">
    <text evidence="1">The sequence shown here is derived from an EMBL/GenBank/DDBJ whole genome shotgun (WGS) entry which is preliminary data.</text>
</comment>
<gene>
    <name evidence="1" type="ORF">DVH24_018211</name>
</gene>
<dbReference type="PANTHER" id="PTHR10992">
    <property type="entry name" value="METHYLESTERASE FAMILY MEMBER"/>
    <property type="match status" value="1"/>
</dbReference>
<evidence type="ECO:0000313" key="2">
    <source>
        <dbReference type="Proteomes" id="UP000290289"/>
    </source>
</evidence>
<dbReference type="GO" id="GO:0080031">
    <property type="term" value="F:methyl salicylate esterase activity"/>
    <property type="evidence" value="ECO:0007669"/>
    <property type="project" value="TreeGrafter"/>
</dbReference>
<dbReference type="PANTHER" id="PTHR10992:SF1066">
    <property type="entry name" value="METHYL JASMONATE ESTERASE 1"/>
    <property type="match status" value="1"/>
</dbReference>
<dbReference type="Proteomes" id="UP000290289">
    <property type="component" value="Chromosome 2"/>
</dbReference>
<dbReference type="EMBL" id="RDQH01000328">
    <property type="protein sequence ID" value="RXI06169.1"/>
    <property type="molecule type" value="Genomic_DNA"/>
</dbReference>
<evidence type="ECO:0000313" key="1">
    <source>
        <dbReference type="EMBL" id="RXI06169.1"/>
    </source>
</evidence>
<dbReference type="InterPro" id="IPR045889">
    <property type="entry name" value="MES/HNL"/>
</dbReference>
<dbReference type="Gene3D" id="3.40.50.1820">
    <property type="entry name" value="alpha/beta hydrolase"/>
    <property type="match status" value="2"/>
</dbReference>
<dbReference type="GO" id="GO:0009696">
    <property type="term" value="P:salicylic acid metabolic process"/>
    <property type="evidence" value="ECO:0007669"/>
    <property type="project" value="TreeGrafter"/>
</dbReference>
<accession>A0A498KDC2</accession>
<dbReference type="InterPro" id="IPR029058">
    <property type="entry name" value="AB_hydrolase_fold"/>
</dbReference>
<organism evidence="1 2">
    <name type="scientific">Malus domestica</name>
    <name type="common">Apple</name>
    <name type="synonym">Pyrus malus</name>
    <dbReference type="NCBI Taxonomy" id="3750"/>
    <lineage>
        <taxon>Eukaryota</taxon>
        <taxon>Viridiplantae</taxon>
        <taxon>Streptophyta</taxon>
        <taxon>Embryophyta</taxon>
        <taxon>Tracheophyta</taxon>
        <taxon>Spermatophyta</taxon>
        <taxon>Magnoliopsida</taxon>
        <taxon>eudicotyledons</taxon>
        <taxon>Gunneridae</taxon>
        <taxon>Pentapetalae</taxon>
        <taxon>rosids</taxon>
        <taxon>fabids</taxon>
        <taxon>Rosales</taxon>
        <taxon>Rosaceae</taxon>
        <taxon>Amygdaloideae</taxon>
        <taxon>Maleae</taxon>
        <taxon>Malus</taxon>
    </lineage>
</organism>
<name>A0A498KDC2_MALDO</name>
<keyword evidence="2" id="KW-1185">Reference proteome</keyword>
<dbReference type="AlphaFoldDB" id="A0A498KDC2"/>
<sequence length="129" mass="14104">MSSSSPNPDASKKHFALIAGASHGAPCWYKLSALLTSAGYDVTALGLAACGVHPEEDLKLALSLLRFCPLGCIHDEIKLANEKYGSVRKRWMVNENPPNEVQVINGTEHIVMFSKPQEFFSYLQAIAEN</sequence>
<proteinExistence type="predicted"/>
<dbReference type="GO" id="GO:0009694">
    <property type="term" value="P:jasmonic acid metabolic process"/>
    <property type="evidence" value="ECO:0007669"/>
    <property type="project" value="TreeGrafter"/>
</dbReference>
<dbReference type="GO" id="GO:0080032">
    <property type="term" value="F:methyl jasmonate esterase activity"/>
    <property type="evidence" value="ECO:0007669"/>
    <property type="project" value="TreeGrafter"/>
</dbReference>
<dbReference type="GO" id="GO:0080030">
    <property type="term" value="F:methyl indole-3-acetate esterase activity"/>
    <property type="evidence" value="ECO:0007669"/>
    <property type="project" value="TreeGrafter"/>
</dbReference>
<evidence type="ECO:0008006" key="3">
    <source>
        <dbReference type="Google" id="ProtNLM"/>
    </source>
</evidence>
<protein>
    <recommendedName>
        <fullName evidence="3">AB hydrolase-1 domain-containing protein</fullName>
    </recommendedName>
</protein>